<dbReference type="SMART" id="SM00028">
    <property type="entry name" value="TPR"/>
    <property type="match status" value="7"/>
</dbReference>
<gene>
    <name evidence="3" type="ORF">PENSUB_6509</name>
</gene>
<dbReference type="InterPro" id="IPR053137">
    <property type="entry name" value="NLR-like"/>
</dbReference>
<dbReference type="PRINTS" id="PR00381">
    <property type="entry name" value="KINESINLIGHT"/>
</dbReference>
<dbReference type="STRING" id="1316194.A0A1Q5UQM2"/>
<dbReference type="EMBL" id="MNBE01000060">
    <property type="protein sequence ID" value="OKP14759.1"/>
    <property type="molecule type" value="Genomic_DNA"/>
</dbReference>
<dbReference type="PANTHER" id="PTHR46082:SF6">
    <property type="entry name" value="AAA+ ATPASE DOMAIN-CONTAINING PROTEIN-RELATED"/>
    <property type="match status" value="1"/>
</dbReference>
<evidence type="ECO:0000256" key="1">
    <source>
        <dbReference type="SAM" id="MobiDB-lite"/>
    </source>
</evidence>
<dbReference type="SUPFAM" id="SSF52540">
    <property type="entry name" value="P-loop containing nucleoside triphosphate hydrolases"/>
    <property type="match status" value="1"/>
</dbReference>
<dbReference type="SUPFAM" id="SSF48452">
    <property type="entry name" value="TPR-like"/>
    <property type="match status" value="3"/>
</dbReference>
<dbReference type="Gene3D" id="3.40.50.300">
    <property type="entry name" value="P-loop containing nucleotide triphosphate hydrolases"/>
    <property type="match status" value="1"/>
</dbReference>
<feature type="domain" description="DUF7779" evidence="2">
    <location>
        <begin position="340"/>
        <end position="439"/>
    </location>
</feature>
<keyword evidence="4" id="KW-1185">Reference proteome</keyword>
<dbReference type="Gene3D" id="1.25.40.10">
    <property type="entry name" value="Tetratricopeptide repeat domain"/>
    <property type="match status" value="4"/>
</dbReference>
<dbReference type="Pfam" id="PF13424">
    <property type="entry name" value="TPR_12"/>
    <property type="match status" value="4"/>
</dbReference>
<evidence type="ECO:0000313" key="3">
    <source>
        <dbReference type="EMBL" id="OKP14759.1"/>
    </source>
</evidence>
<feature type="region of interest" description="Disordered" evidence="1">
    <location>
        <begin position="1005"/>
        <end position="1043"/>
    </location>
</feature>
<evidence type="ECO:0000259" key="2">
    <source>
        <dbReference type="Pfam" id="PF25000"/>
    </source>
</evidence>
<reference evidence="3 4" key="1">
    <citation type="submission" date="2016-10" db="EMBL/GenBank/DDBJ databases">
        <title>Genome sequence of the ascomycete fungus Penicillium subrubescens.</title>
        <authorList>
            <person name="De Vries R.P."/>
            <person name="Peng M."/>
            <person name="Dilokpimol A."/>
            <person name="Hilden K."/>
            <person name="Makela M.R."/>
            <person name="Grigoriev I."/>
            <person name="Riley R."/>
            <person name="Granchi Z."/>
        </authorList>
    </citation>
    <scope>NUCLEOTIDE SEQUENCE [LARGE SCALE GENOMIC DNA]</scope>
    <source>
        <strain evidence="3 4">CBS 132785</strain>
    </source>
</reference>
<proteinExistence type="predicted"/>
<dbReference type="PANTHER" id="PTHR46082">
    <property type="entry name" value="ATP/GTP-BINDING PROTEIN-RELATED"/>
    <property type="match status" value="1"/>
</dbReference>
<feature type="non-terminal residue" evidence="3">
    <location>
        <position position="1"/>
    </location>
</feature>
<sequence length="1062" mass="119707">SMESLHFGDGNSGAQVGINNGVINLSAGGFPKAFDDRAGLIDLQRHALLDRPETRPEPFSTVPFPHDPDFVSRDRILNQIHEKSSVPGSKTVLVGLGGVGLGITGRRVQSTDTWVFWVHASTAARCEESLRDLVNRAQIPGRQDHKANIFQLFGNWLQDGNIGEWILVLDNVDDDELLRKPLATRTEAQAIAPNHASTQPLLRYLLKSSNGSVIITSRNKGIALEIAGLKNLIDVQPMDMTEALDLIQNKLDPGPDRADLVELVEELEFMPLAIVQAASYITVRSPRCSVSQYLEKLRQSDRRAAKLLNHEGNHMHRDWEAKNSILLTWQISFDHIRRRRQSAADLLSLMSFFDWQGIPEDLLRVQGIEKTHKSLGASGRIANSFVEEDTESSSECDLEDDFESDIATLRDYSFIAISENNMVFTMHRLVQLMVRTWLKSHGQDKEWKKRFINNLYAEFPTGEYANWEKCQSLFPHVKSAVSHRPESQDSLRKWATLLYNGAWYARESGNFAELRDMASKSQKQRALLLGSEDEQTLRSTTMLAHAHRLEGRWKEAEQLEVQVMETRKTKLGVDHPSTLTSMANLGSTYRDQGRWEEAEPLDVQVMEMSKTKLGVDHPSTLTSMANLGSTYRDQGRWEEAEPLDVQVMEMSKTKLGVDHPNTLTRMANLASTFWNQGRWEEAEQLDMQVMQTIKTKLGVDHPNTLTSMANLGLTYRNQGRWEEAEKLLVQVMETSKTKLGVDHPSTLTSMANLASTFWNQGRWKEAEKLFVQVLETSKTKLGVDHPNTLTSMANLASTYRHQGRWEEAEQLDVQVMETSKTKLGVDHPDTLTSMANLASTFWNQGRWEEAEQLFVQVIETSKTKLGVDHPDTLTSMANLASTHLNQGRWEEAEQLFVQVIETSKTKLGADHPSTLTSMANLGSTYRDQGRWEEAEPLDVQVMETSKTKLGADHPDTLTSMANLAHTLRSSGRDSAALQLMAECVRLRDRKLGPDHPHTISSKSILSEWGEKGHSPTSQVTKAPTETKEDHQTLASSTETSERVIKPRGHRRLIIFSRLFGRN</sequence>
<protein>
    <submittedName>
        <fullName evidence="3">Kinesin light chain</fullName>
    </submittedName>
</protein>
<comment type="caution">
    <text evidence="3">The sequence shown here is derived from an EMBL/GenBank/DDBJ whole genome shotgun (WGS) entry which is preliminary data.</text>
</comment>
<dbReference type="AlphaFoldDB" id="A0A1Q5UQM2"/>
<dbReference type="InterPro" id="IPR027417">
    <property type="entry name" value="P-loop_NTPase"/>
</dbReference>
<accession>A0A1Q5UQM2</accession>
<dbReference type="Pfam" id="PF13374">
    <property type="entry name" value="TPR_10"/>
    <property type="match status" value="3"/>
</dbReference>
<dbReference type="InterPro" id="IPR056681">
    <property type="entry name" value="DUF7779"/>
</dbReference>
<dbReference type="InterPro" id="IPR011990">
    <property type="entry name" value="TPR-like_helical_dom_sf"/>
</dbReference>
<organism evidence="3 4">
    <name type="scientific">Penicillium subrubescens</name>
    <dbReference type="NCBI Taxonomy" id="1316194"/>
    <lineage>
        <taxon>Eukaryota</taxon>
        <taxon>Fungi</taxon>
        <taxon>Dikarya</taxon>
        <taxon>Ascomycota</taxon>
        <taxon>Pezizomycotina</taxon>
        <taxon>Eurotiomycetes</taxon>
        <taxon>Eurotiomycetidae</taxon>
        <taxon>Eurotiales</taxon>
        <taxon>Aspergillaceae</taxon>
        <taxon>Penicillium</taxon>
    </lineage>
</organism>
<dbReference type="Proteomes" id="UP000186955">
    <property type="component" value="Unassembled WGS sequence"/>
</dbReference>
<feature type="compositionally biased region" description="Polar residues" evidence="1">
    <location>
        <begin position="1014"/>
        <end position="1023"/>
    </location>
</feature>
<dbReference type="InterPro" id="IPR019734">
    <property type="entry name" value="TPR_rpt"/>
</dbReference>
<dbReference type="Pfam" id="PF25000">
    <property type="entry name" value="DUF7779"/>
    <property type="match status" value="1"/>
</dbReference>
<dbReference type="NCBIfam" id="NF040586">
    <property type="entry name" value="FxSxx_TPR"/>
    <property type="match status" value="1"/>
</dbReference>
<evidence type="ECO:0000313" key="4">
    <source>
        <dbReference type="Proteomes" id="UP000186955"/>
    </source>
</evidence>
<name>A0A1Q5UQM2_9EURO</name>